<feature type="non-terminal residue" evidence="2">
    <location>
        <position position="1"/>
    </location>
</feature>
<dbReference type="EMBL" id="GBEZ01009371">
    <property type="protein sequence ID" value="JAC76210.1"/>
    <property type="molecule type" value="Transcribed_RNA"/>
</dbReference>
<reference evidence="2" key="1">
    <citation type="submission" date="2014-05" db="EMBL/GenBank/DDBJ databases">
        <title>The transcriptome of the halophilic microalga Tetraselmis sp. GSL018 isolated from the Great Salt Lake, Utah.</title>
        <authorList>
            <person name="Jinkerson R.E."/>
            <person name="D'Adamo S."/>
            <person name="Posewitz M.C."/>
        </authorList>
    </citation>
    <scope>NUCLEOTIDE SEQUENCE</scope>
    <source>
        <strain evidence="2">GSL018</strain>
    </source>
</reference>
<dbReference type="AlphaFoldDB" id="A0A061RZY2"/>
<sequence>AAWGADRKSARATTLSPPPSPFFPPPESCSMQRVPVWPQGICAKEIKGSRDMPVPMERGTGAVNERGDRKKGAPEGGGRLRRDKPFLCD</sequence>
<evidence type="ECO:0000256" key="1">
    <source>
        <dbReference type="SAM" id="MobiDB-lite"/>
    </source>
</evidence>
<gene>
    <name evidence="2" type="ORF">TSPGSL018_20829</name>
</gene>
<proteinExistence type="predicted"/>
<accession>A0A061RZY2</accession>
<feature type="compositionally biased region" description="Pro residues" evidence="1">
    <location>
        <begin position="16"/>
        <end position="27"/>
    </location>
</feature>
<organism evidence="2">
    <name type="scientific">Tetraselmis sp. GSL018</name>
    <dbReference type="NCBI Taxonomy" id="582737"/>
    <lineage>
        <taxon>Eukaryota</taxon>
        <taxon>Viridiplantae</taxon>
        <taxon>Chlorophyta</taxon>
        <taxon>core chlorophytes</taxon>
        <taxon>Chlorodendrophyceae</taxon>
        <taxon>Chlorodendrales</taxon>
        <taxon>Chlorodendraceae</taxon>
        <taxon>Tetraselmis</taxon>
    </lineage>
</organism>
<feature type="region of interest" description="Disordered" evidence="1">
    <location>
        <begin position="1"/>
        <end position="30"/>
    </location>
</feature>
<name>A0A061RZY2_9CHLO</name>
<evidence type="ECO:0000313" key="2">
    <source>
        <dbReference type="EMBL" id="JAC76210.1"/>
    </source>
</evidence>
<protein>
    <submittedName>
        <fullName evidence="2">Uncharacterized protein</fullName>
    </submittedName>
</protein>
<feature type="region of interest" description="Disordered" evidence="1">
    <location>
        <begin position="46"/>
        <end position="89"/>
    </location>
</feature>
<feature type="compositionally biased region" description="Basic and acidic residues" evidence="1">
    <location>
        <begin position="65"/>
        <end position="89"/>
    </location>
</feature>